<accession>A0ABP0WQT7</accession>
<dbReference type="EMBL" id="OZ020097">
    <property type="protein sequence ID" value="CAK9269199.1"/>
    <property type="molecule type" value="Genomic_DNA"/>
</dbReference>
<sequence length="107" mass="12040">MVLVTGLYPLSCFMGRGLQAMKARVRMLRRLTTETRSNLVLSGGLTLESLVPITRNLDDAQLEQWVINAIRNAAYRIMMEVPHLEDLPEVIIITKADFQLALTDLNA</sequence>
<gene>
    <name evidence="1" type="ORF">CSSPJE1EN1_LOCUS14677</name>
</gene>
<evidence type="ECO:0000313" key="2">
    <source>
        <dbReference type="Proteomes" id="UP001497444"/>
    </source>
</evidence>
<organism evidence="1 2">
    <name type="scientific">Sphagnum jensenii</name>
    <dbReference type="NCBI Taxonomy" id="128206"/>
    <lineage>
        <taxon>Eukaryota</taxon>
        <taxon>Viridiplantae</taxon>
        <taxon>Streptophyta</taxon>
        <taxon>Embryophyta</taxon>
        <taxon>Bryophyta</taxon>
        <taxon>Sphagnophytina</taxon>
        <taxon>Sphagnopsida</taxon>
        <taxon>Sphagnales</taxon>
        <taxon>Sphagnaceae</taxon>
        <taxon>Sphagnum</taxon>
    </lineage>
</organism>
<reference evidence="1 2" key="1">
    <citation type="submission" date="2024-02" db="EMBL/GenBank/DDBJ databases">
        <authorList>
            <consortium name="ELIXIR-Norway"/>
            <consortium name="Elixir Norway"/>
        </authorList>
    </citation>
    <scope>NUCLEOTIDE SEQUENCE [LARGE SCALE GENOMIC DNA]</scope>
</reference>
<dbReference type="Proteomes" id="UP001497444">
    <property type="component" value="Chromosome 2"/>
</dbReference>
<name>A0ABP0WQT7_9BRYO</name>
<evidence type="ECO:0000313" key="1">
    <source>
        <dbReference type="EMBL" id="CAK9269199.1"/>
    </source>
</evidence>
<keyword evidence="2" id="KW-1185">Reference proteome</keyword>
<protein>
    <submittedName>
        <fullName evidence="1">Uncharacterized protein</fullName>
    </submittedName>
</protein>
<proteinExistence type="predicted"/>